<feature type="transmembrane region" description="Helical" evidence="2">
    <location>
        <begin position="27"/>
        <end position="47"/>
    </location>
</feature>
<evidence type="ECO:0000313" key="3">
    <source>
        <dbReference type="EMBL" id="HIW00041.1"/>
    </source>
</evidence>
<name>A0A9D1PVV3_9BACT</name>
<feature type="transmembrane region" description="Helical" evidence="2">
    <location>
        <begin position="171"/>
        <end position="192"/>
    </location>
</feature>
<reference evidence="3" key="2">
    <citation type="submission" date="2021-04" db="EMBL/GenBank/DDBJ databases">
        <authorList>
            <person name="Gilroy R."/>
        </authorList>
    </citation>
    <scope>NUCLEOTIDE SEQUENCE</scope>
    <source>
        <strain evidence="3">ChiHecec2B26-446</strain>
    </source>
</reference>
<gene>
    <name evidence="3" type="ORF">H9894_02475</name>
</gene>
<keyword evidence="2" id="KW-0472">Membrane</keyword>
<sequence>MSATSSPLSQTNDWMLYSQGRARQRSAGLFAAIVLVLAFAVLIDGLLSHMRGGGSYRLEMLAGTTEAVSGPIGSAPAVASDMRAFPIPKDAPLSFEFHGFFTSYWFGTGMWRGSVHVSETAPSGTYALAVGLEGQPSSSFQTYTISVARDESEQDRQSLSLVRRWTGWNPFILAGILAALGIGTGSGCFFLGRRCSALLADMGLAEIIKVQPEGDLFRVFAVTGKRAIEGKSFVVYDDDMQKLGKVIYDKEKNGISEGLFVNAGHGLPKAGSFIAFWEHVVPEAKPLRRGLFAPLLQKGFSAAQRSPRAEGTAGPESTSKTGPVHEADGQGEAGRQSAAQPAAEGQNGHNEREGR</sequence>
<accession>A0A9D1PVV3</accession>
<dbReference type="Proteomes" id="UP000886752">
    <property type="component" value="Unassembled WGS sequence"/>
</dbReference>
<proteinExistence type="predicted"/>
<reference evidence="3" key="1">
    <citation type="journal article" date="2021" name="PeerJ">
        <title>Extensive microbial diversity within the chicken gut microbiome revealed by metagenomics and culture.</title>
        <authorList>
            <person name="Gilroy R."/>
            <person name="Ravi A."/>
            <person name="Getino M."/>
            <person name="Pursley I."/>
            <person name="Horton D.L."/>
            <person name="Alikhan N.F."/>
            <person name="Baker D."/>
            <person name="Gharbi K."/>
            <person name="Hall N."/>
            <person name="Watson M."/>
            <person name="Adriaenssens E.M."/>
            <person name="Foster-Nyarko E."/>
            <person name="Jarju S."/>
            <person name="Secka A."/>
            <person name="Antonio M."/>
            <person name="Oren A."/>
            <person name="Chaudhuri R.R."/>
            <person name="La Ragione R."/>
            <person name="Hildebrand F."/>
            <person name="Pallen M.J."/>
        </authorList>
    </citation>
    <scope>NUCLEOTIDE SEQUENCE</scope>
    <source>
        <strain evidence="3">ChiHecec2B26-446</strain>
    </source>
</reference>
<feature type="region of interest" description="Disordered" evidence="1">
    <location>
        <begin position="302"/>
        <end position="355"/>
    </location>
</feature>
<dbReference type="EMBL" id="DXHV01000030">
    <property type="protein sequence ID" value="HIW00041.1"/>
    <property type="molecule type" value="Genomic_DNA"/>
</dbReference>
<evidence type="ECO:0000313" key="4">
    <source>
        <dbReference type="Proteomes" id="UP000886752"/>
    </source>
</evidence>
<dbReference type="AlphaFoldDB" id="A0A9D1PVV3"/>
<comment type="caution">
    <text evidence="3">The sequence shown here is derived from an EMBL/GenBank/DDBJ whole genome shotgun (WGS) entry which is preliminary data.</text>
</comment>
<evidence type="ECO:0000256" key="1">
    <source>
        <dbReference type="SAM" id="MobiDB-lite"/>
    </source>
</evidence>
<evidence type="ECO:0000256" key="2">
    <source>
        <dbReference type="SAM" id="Phobius"/>
    </source>
</evidence>
<keyword evidence="2" id="KW-1133">Transmembrane helix</keyword>
<organism evidence="3 4">
    <name type="scientific">Candidatus Desulfovibrio intestinipullorum</name>
    <dbReference type="NCBI Taxonomy" id="2838536"/>
    <lineage>
        <taxon>Bacteria</taxon>
        <taxon>Pseudomonadati</taxon>
        <taxon>Thermodesulfobacteriota</taxon>
        <taxon>Desulfovibrionia</taxon>
        <taxon>Desulfovibrionales</taxon>
        <taxon>Desulfovibrionaceae</taxon>
        <taxon>Desulfovibrio</taxon>
    </lineage>
</organism>
<protein>
    <submittedName>
        <fullName evidence="3">Uncharacterized protein</fullName>
    </submittedName>
</protein>
<keyword evidence="2" id="KW-0812">Transmembrane</keyword>